<dbReference type="Proteomes" id="UP001206878">
    <property type="component" value="Unassembled WGS sequence"/>
</dbReference>
<dbReference type="Pfam" id="PF04445">
    <property type="entry name" value="SAM_MT"/>
    <property type="match status" value="1"/>
</dbReference>
<dbReference type="GO" id="GO:0008990">
    <property type="term" value="F:rRNA (guanine-N2-)-methyltransferase activity"/>
    <property type="evidence" value="ECO:0007669"/>
    <property type="project" value="InterPro"/>
</dbReference>
<dbReference type="InterPro" id="IPR007536">
    <property type="entry name" value="16SrRNA_methylTrfase_J"/>
</dbReference>
<dbReference type="AlphaFoldDB" id="A0AAW5MU74"/>
<evidence type="ECO:0000313" key="1">
    <source>
        <dbReference type="EMBL" id="MCR6679599.1"/>
    </source>
</evidence>
<evidence type="ECO:0000313" key="2">
    <source>
        <dbReference type="Proteomes" id="UP001206878"/>
    </source>
</evidence>
<dbReference type="Gene3D" id="3.40.50.150">
    <property type="entry name" value="Vaccinia Virus protein VP39"/>
    <property type="match status" value="1"/>
</dbReference>
<keyword evidence="1" id="KW-0489">Methyltransferase</keyword>
<keyword evidence="1" id="KW-0808">Transferase</keyword>
<feature type="non-terminal residue" evidence="1">
    <location>
        <position position="1"/>
    </location>
</feature>
<gene>
    <name evidence="1" type="ORF">NVV43_29625</name>
</gene>
<reference evidence="1" key="1">
    <citation type="submission" date="2022-07" db="EMBL/GenBank/DDBJ databases">
        <title>Diversity of ethanolamine utilization by human commensal Escherichia coli.</title>
        <authorList>
            <person name="Jubelin G."/>
        </authorList>
    </citation>
    <scope>NUCLEOTIDE SEQUENCE</scope>
    <source>
        <strain evidence="1">S1</strain>
    </source>
</reference>
<name>A0AAW5MU74_9ESCH</name>
<dbReference type="InterPro" id="IPR029063">
    <property type="entry name" value="SAM-dependent_MTases_sf"/>
</dbReference>
<dbReference type="EMBL" id="JANPXH010001492">
    <property type="protein sequence ID" value="MCR6679599.1"/>
    <property type="molecule type" value="Genomic_DNA"/>
</dbReference>
<proteinExistence type="predicted"/>
<dbReference type="EC" id="2.1.1.-" evidence="1"/>
<organism evidence="1 2">
    <name type="scientific">Escherichia marmotae</name>
    <dbReference type="NCBI Taxonomy" id="1499973"/>
    <lineage>
        <taxon>Bacteria</taxon>
        <taxon>Pseudomonadati</taxon>
        <taxon>Pseudomonadota</taxon>
        <taxon>Gammaproteobacteria</taxon>
        <taxon>Enterobacterales</taxon>
        <taxon>Enterobacteriaceae</taxon>
        <taxon>Escherichia</taxon>
    </lineage>
</organism>
<protein>
    <submittedName>
        <fullName evidence="1">Class I SAM-dependent methyltransferase</fullName>
        <ecNumber evidence="1">2.1.1.-</ecNumber>
    </submittedName>
</protein>
<accession>A0AAW5MU74</accession>
<sequence>PYLVADGLLERARLLATNGVVVNRPDYAAPLENVATPNAVVSKVHSFDIYAGTPGYK</sequence>
<comment type="caution">
    <text evidence="1">The sequence shown here is derived from an EMBL/GenBank/DDBJ whole genome shotgun (WGS) entry which is preliminary data.</text>
</comment>